<proteinExistence type="predicted"/>
<reference evidence="1" key="1">
    <citation type="journal article" date="2015" name="Nature">
        <title>Complex archaea that bridge the gap between prokaryotes and eukaryotes.</title>
        <authorList>
            <person name="Spang A."/>
            <person name="Saw J.H."/>
            <person name="Jorgensen S.L."/>
            <person name="Zaremba-Niedzwiedzka K."/>
            <person name="Martijn J."/>
            <person name="Lind A.E."/>
            <person name="van Eijk R."/>
            <person name="Schleper C."/>
            <person name="Guy L."/>
            <person name="Ettema T.J."/>
        </authorList>
    </citation>
    <scope>NUCLEOTIDE SEQUENCE</scope>
</reference>
<feature type="non-terminal residue" evidence="1">
    <location>
        <position position="58"/>
    </location>
</feature>
<comment type="caution">
    <text evidence="1">The sequence shown here is derived from an EMBL/GenBank/DDBJ whole genome shotgun (WGS) entry which is preliminary data.</text>
</comment>
<name>A0A0F9EI19_9ZZZZ</name>
<gene>
    <name evidence="1" type="ORF">LCGC14_2071860</name>
</gene>
<dbReference type="AlphaFoldDB" id="A0A0F9EI19"/>
<accession>A0A0F9EI19</accession>
<dbReference type="EMBL" id="LAZR01024868">
    <property type="protein sequence ID" value="KKL73738.1"/>
    <property type="molecule type" value="Genomic_DNA"/>
</dbReference>
<protein>
    <submittedName>
        <fullName evidence="1">Uncharacterized protein</fullName>
    </submittedName>
</protein>
<organism evidence="1">
    <name type="scientific">marine sediment metagenome</name>
    <dbReference type="NCBI Taxonomy" id="412755"/>
    <lineage>
        <taxon>unclassified sequences</taxon>
        <taxon>metagenomes</taxon>
        <taxon>ecological metagenomes</taxon>
    </lineage>
</organism>
<evidence type="ECO:0000313" key="1">
    <source>
        <dbReference type="EMBL" id="KKL73738.1"/>
    </source>
</evidence>
<sequence>MNTKTMSYTAMFLDSCSYIIDRRDQMDWNKLPGLQYGFTKKNSVRIGWRWSTNVILEG</sequence>